<comment type="subcellular location">
    <subcellularLocation>
        <location evidence="1">Membrane</location>
        <topology evidence="1">Multi-pass membrane protein</topology>
    </subcellularLocation>
</comment>
<feature type="transmembrane region" description="Helical" evidence="7">
    <location>
        <begin position="311"/>
        <end position="335"/>
    </location>
</feature>
<dbReference type="RefSeq" id="XP_060279074.1">
    <property type="nucleotide sequence ID" value="XM_060432053.1"/>
</dbReference>
<dbReference type="InterPro" id="IPR011701">
    <property type="entry name" value="MFS"/>
</dbReference>
<evidence type="ECO:0000313" key="9">
    <source>
        <dbReference type="EMBL" id="KAK1762861.1"/>
    </source>
</evidence>
<dbReference type="PROSITE" id="PS50850">
    <property type="entry name" value="MFS"/>
    <property type="match status" value="1"/>
</dbReference>
<protein>
    <submittedName>
        <fullName evidence="9">MFS multidrug transporter-like protein</fullName>
    </submittedName>
</protein>
<reference evidence="9" key="1">
    <citation type="submission" date="2023-06" db="EMBL/GenBank/DDBJ databases">
        <title>Genome-scale phylogeny and comparative genomics of the fungal order Sordariales.</title>
        <authorList>
            <consortium name="Lawrence Berkeley National Laboratory"/>
            <person name="Hensen N."/>
            <person name="Bonometti L."/>
            <person name="Westerberg I."/>
            <person name="Brannstrom I.O."/>
            <person name="Guillou S."/>
            <person name="Cros-Aarteil S."/>
            <person name="Calhoun S."/>
            <person name="Haridas S."/>
            <person name="Kuo A."/>
            <person name="Mondo S."/>
            <person name="Pangilinan J."/>
            <person name="Riley R."/>
            <person name="Labutti K."/>
            <person name="Andreopoulos B."/>
            <person name="Lipzen A."/>
            <person name="Chen C."/>
            <person name="Yanf M."/>
            <person name="Daum C."/>
            <person name="Ng V."/>
            <person name="Clum A."/>
            <person name="Steindorff A."/>
            <person name="Ohm R."/>
            <person name="Martin F."/>
            <person name="Silar P."/>
            <person name="Natvig D."/>
            <person name="Lalanne C."/>
            <person name="Gautier V."/>
            <person name="Ament-Velasquez S.L."/>
            <person name="Kruys A."/>
            <person name="Hutchinson M.I."/>
            <person name="Powell A.J."/>
            <person name="Barry K."/>
            <person name="Miller A.N."/>
            <person name="Grigoriev I.V."/>
            <person name="Debuchy R."/>
            <person name="Gladieux P."/>
            <person name="Thoren M.H."/>
            <person name="Johannesson H."/>
        </authorList>
    </citation>
    <scope>NUCLEOTIDE SEQUENCE</scope>
    <source>
        <strain evidence="9">8032-3</strain>
    </source>
</reference>
<feature type="transmembrane region" description="Helical" evidence="7">
    <location>
        <begin position="116"/>
        <end position="142"/>
    </location>
</feature>
<evidence type="ECO:0000256" key="1">
    <source>
        <dbReference type="ARBA" id="ARBA00004141"/>
    </source>
</evidence>
<gene>
    <name evidence="9" type="ORF">QBC33DRAFT_599771</name>
</gene>
<evidence type="ECO:0000256" key="6">
    <source>
        <dbReference type="SAM" id="MobiDB-lite"/>
    </source>
</evidence>
<dbReference type="Gene3D" id="1.20.1250.20">
    <property type="entry name" value="MFS general substrate transporter like domains"/>
    <property type="match status" value="1"/>
</dbReference>
<dbReference type="Proteomes" id="UP001244011">
    <property type="component" value="Unassembled WGS sequence"/>
</dbReference>
<feature type="transmembrane region" description="Helical" evidence="7">
    <location>
        <begin position="148"/>
        <end position="167"/>
    </location>
</feature>
<feature type="transmembrane region" description="Helical" evidence="7">
    <location>
        <begin position="174"/>
        <end position="196"/>
    </location>
</feature>
<feature type="transmembrane region" description="Helical" evidence="7">
    <location>
        <begin position="268"/>
        <end position="290"/>
    </location>
</feature>
<dbReference type="Pfam" id="PF07690">
    <property type="entry name" value="MFS_1"/>
    <property type="match status" value="1"/>
</dbReference>
<dbReference type="GO" id="GO:0022857">
    <property type="term" value="F:transmembrane transporter activity"/>
    <property type="evidence" value="ECO:0007669"/>
    <property type="project" value="InterPro"/>
</dbReference>
<feature type="transmembrane region" description="Helical" evidence="7">
    <location>
        <begin position="50"/>
        <end position="73"/>
    </location>
</feature>
<evidence type="ECO:0000259" key="8">
    <source>
        <dbReference type="PROSITE" id="PS50850"/>
    </source>
</evidence>
<dbReference type="PRINTS" id="PR01036">
    <property type="entry name" value="TCRTETB"/>
</dbReference>
<keyword evidence="3 7" id="KW-0812">Transmembrane</keyword>
<dbReference type="InterPro" id="IPR036259">
    <property type="entry name" value="MFS_trans_sf"/>
</dbReference>
<dbReference type="PANTHER" id="PTHR23501:SF102">
    <property type="entry name" value="DRUG TRANSPORTER, PUTATIVE (AFU_ORTHOLOGUE AFUA_3G08530)-RELATED"/>
    <property type="match status" value="1"/>
</dbReference>
<dbReference type="GeneID" id="85315240"/>
<evidence type="ECO:0000313" key="10">
    <source>
        <dbReference type="Proteomes" id="UP001244011"/>
    </source>
</evidence>
<organism evidence="9 10">
    <name type="scientific">Phialemonium atrogriseum</name>
    <dbReference type="NCBI Taxonomy" id="1093897"/>
    <lineage>
        <taxon>Eukaryota</taxon>
        <taxon>Fungi</taxon>
        <taxon>Dikarya</taxon>
        <taxon>Ascomycota</taxon>
        <taxon>Pezizomycotina</taxon>
        <taxon>Sordariomycetes</taxon>
        <taxon>Sordariomycetidae</taxon>
        <taxon>Cephalothecales</taxon>
        <taxon>Cephalothecaceae</taxon>
        <taxon>Phialemonium</taxon>
    </lineage>
</organism>
<keyword evidence="5 7" id="KW-0472">Membrane</keyword>
<feature type="compositionally biased region" description="Polar residues" evidence="6">
    <location>
        <begin position="27"/>
        <end position="36"/>
    </location>
</feature>
<name>A0AAJ0BVJ1_9PEZI</name>
<dbReference type="FunFam" id="1.20.1720.10:FF:000014">
    <property type="entry name" value="MFS drug transporter, putative"/>
    <property type="match status" value="1"/>
</dbReference>
<dbReference type="PANTHER" id="PTHR23501">
    <property type="entry name" value="MAJOR FACILITATOR SUPERFAMILY"/>
    <property type="match status" value="1"/>
</dbReference>
<accession>A0AAJ0BVJ1</accession>
<proteinExistence type="inferred from homology"/>
<dbReference type="GO" id="GO:0005886">
    <property type="term" value="C:plasma membrane"/>
    <property type="evidence" value="ECO:0007669"/>
    <property type="project" value="TreeGrafter"/>
</dbReference>
<evidence type="ECO:0000256" key="4">
    <source>
        <dbReference type="ARBA" id="ARBA00022989"/>
    </source>
</evidence>
<feature type="domain" description="Major facilitator superfamily (MFS) profile" evidence="8">
    <location>
        <begin position="51"/>
        <end position="504"/>
    </location>
</feature>
<dbReference type="AlphaFoldDB" id="A0AAJ0BVJ1"/>
<feature type="transmembrane region" description="Helical" evidence="7">
    <location>
        <begin position="85"/>
        <end position="104"/>
    </location>
</feature>
<sequence length="577" mass="61112">MPQDQGLFRPADALEMSTKAIPDTESDAPQDTQTLKNDPGTETKGLQTGLLMTALCLSVFLAALDITIVTTALPTISEHFHSTSGYVWVGSAFLLASAASTPNWGKFSDIWGRKVVLQTAAAVFFLGSALCGASVSLPMLIAGRSVQGAGAGGLLSMVNIIIGDLFSQRDRGKYYGIIGMVWAIAAALGPVIGGALTNNVSWRWCFYINLPVTGVLFVIIALTLKIHTPKTPLIAGIKAVDWLGSLTIAGGTLMLLLGLQLGGGFRPWGSATVICLLVFAVVTLAIFAVVEWRVARYPVLPLHLFADRSNIATLLVNFFHGIVFTQASYFLPIYFQSVLGASPLLSGVWILPFAIAVSLTAVAAGGYIKATGRYLDPIRLGLLLTVLGSGLFLYFPARSASWARLATFQIIAGVGVGANFQPPLIALQSNVPAQDNAAATASFGLVRNVASAVAVVAGSAAFAGEMAAQQDVLRRALGDRVAALLSGANAQGNLFVVGTLDAAQREVVRRAFFNALRHVWIESVCFAAAGLVACLVIRNRKLDREHVEVKTGLEGEEARRKIVEERRMGEKKNGSSV</sequence>
<feature type="transmembrane region" description="Helical" evidence="7">
    <location>
        <begin position="519"/>
        <end position="537"/>
    </location>
</feature>
<dbReference type="CDD" id="cd17502">
    <property type="entry name" value="MFS_Azr1_MDR_like"/>
    <property type="match status" value="1"/>
</dbReference>
<dbReference type="SUPFAM" id="SSF103473">
    <property type="entry name" value="MFS general substrate transporter"/>
    <property type="match status" value="2"/>
</dbReference>
<keyword evidence="10" id="KW-1185">Reference proteome</keyword>
<dbReference type="Gene3D" id="1.20.1720.10">
    <property type="entry name" value="Multidrug resistance protein D"/>
    <property type="match status" value="1"/>
</dbReference>
<comment type="similarity">
    <text evidence="2">Belongs to the major facilitator superfamily. TCR/Tet family.</text>
</comment>
<feature type="transmembrane region" description="Helical" evidence="7">
    <location>
        <begin position="208"/>
        <end position="227"/>
    </location>
</feature>
<feature type="transmembrane region" description="Helical" evidence="7">
    <location>
        <begin position="347"/>
        <end position="368"/>
    </location>
</feature>
<evidence type="ECO:0000256" key="7">
    <source>
        <dbReference type="SAM" id="Phobius"/>
    </source>
</evidence>
<evidence type="ECO:0000256" key="2">
    <source>
        <dbReference type="ARBA" id="ARBA00007520"/>
    </source>
</evidence>
<evidence type="ECO:0000256" key="3">
    <source>
        <dbReference type="ARBA" id="ARBA00022692"/>
    </source>
</evidence>
<dbReference type="EMBL" id="MU839033">
    <property type="protein sequence ID" value="KAK1762861.1"/>
    <property type="molecule type" value="Genomic_DNA"/>
</dbReference>
<feature type="transmembrane region" description="Helical" evidence="7">
    <location>
        <begin position="380"/>
        <end position="397"/>
    </location>
</feature>
<feature type="transmembrane region" description="Helical" evidence="7">
    <location>
        <begin position="239"/>
        <end position="262"/>
    </location>
</feature>
<dbReference type="InterPro" id="IPR020846">
    <property type="entry name" value="MFS_dom"/>
</dbReference>
<keyword evidence="4 7" id="KW-1133">Transmembrane helix</keyword>
<comment type="caution">
    <text evidence="9">The sequence shown here is derived from an EMBL/GenBank/DDBJ whole genome shotgun (WGS) entry which is preliminary data.</text>
</comment>
<evidence type="ECO:0000256" key="5">
    <source>
        <dbReference type="ARBA" id="ARBA00023136"/>
    </source>
</evidence>
<feature type="region of interest" description="Disordered" evidence="6">
    <location>
        <begin position="18"/>
        <end position="41"/>
    </location>
</feature>